<dbReference type="EMBL" id="VVIM01000001">
    <property type="protein sequence ID" value="KAB0805720.1"/>
    <property type="molecule type" value="Genomic_DNA"/>
</dbReference>
<feature type="compositionally biased region" description="Polar residues" evidence="1">
    <location>
        <begin position="57"/>
        <end position="74"/>
    </location>
</feature>
<feature type="compositionally biased region" description="Polar residues" evidence="1">
    <location>
        <begin position="81"/>
        <end position="104"/>
    </location>
</feature>
<dbReference type="InParanoid" id="A0A1Y1M0M2"/>
<evidence type="ECO:0000313" key="2">
    <source>
        <dbReference type="EMBL" id="JAV78190.1"/>
    </source>
</evidence>
<organism evidence="2">
    <name type="scientific">Photinus pyralis</name>
    <name type="common">Common eastern firefly</name>
    <name type="synonym">Lampyris pyralis</name>
    <dbReference type="NCBI Taxonomy" id="7054"/>
    <lineage>
        <taxon>Eukaryota</taxon>
        <taxon>Metazoa</taxon>
        <taxon>Ecdysozoa</taxon>
        <taxon>Arthropoda</taxon>
        <taxon>Hexapoda</taxon>
        <taxon>Insecta</taxon>
        <taxon>Pterygota</taxon>
        <taxon>Neoptera</taxon>
        <taxon>Endopterygota</taxon>
        <taxon>Coleoptera</taxon>
        <taxon>Polyphaga</taxon>
        <taxon>Elateriformia</taxon>
        <taxon>Elateroidea</taxon>
        <taxon>Lampyridae</taxon>
        <taxon>Lampyrinae</taxon>
        <taxon>Photinus</taxon>
    </lineage>
</organism>
<proteinExistence type="predicted"/>
<keyword evidence="4" id="KW-1185">Reference proteome</keyword>
<reference evidence="3" key="3">
    <citation type="submission" date="2019-08" db="EMBL/GenBank/DDBJ databases">
        <authorList>
            <consortium name="Photinus pyralis genome working group"/>
            <person name="Fallon T.R."/>
            <person name="Sander Lower S.E."/>
            <person name="Weng J.-K."/>
        </authorList>
    </citation>
    <scope>NUCLEOTIDE SEQUENCE</scope>
    <source>
        <strain evidence="3">1611_PpyrPB1</strain>
        <tissue evidence="3">Whole body</tissue>
    </source>
</reference>
<reference evidence="2" key="1">
    <citation type="journal article" date="2016" name="Sci. Rep.">
        <title>Molecular characterization of firefly nuptial gifts: a multi-omics approach sheds light on postcopulatory sexual selection.</title>
        <authorList>
            <person name="Al-Wathiqui N."/>
            <person name="Fallon T.R."/>
            <person name="South A."/>
            <person name="Weng J.K."/>
            <person name="Lewis S.M."/>
        </authorList>
    </citation>
    <scope>NUCLEOTIDE SEQUENCE</scope>
</reference>
<sequence>MGDPLSNYGWFDDLAHRSKREGPSEGAIPPIGPSERRGTIAALSGLFRSSVGNSGATGIQGFLSTSNASGSNQLKPVENAPTLSTVPAPTTNQNATETSDSGTKYRTHRSFSLF</sequence>
<feature type="region of interest" description="Disordered" evidence="1">
    <location>
        <begin position="57"/>
        <end position="114"/>
    </location>
</feature>
<dbReference type="Proteomes" id="UP000327044">
    <property type="component" value="Unassembled WGS sequence"/>
</dbReference>
<accession>A0A1Y1M0M2</accession>
<feature type="compositionally biased region" description="Basic residues" evidence="1">
    <location>
        <begin position="105"/>
        <end position="114"/>
    </location>
</feature>
<dbReference type="EMBL" id="GEZM01044477">
    <property type="protein sequence ID" value="JAV78190.1"/>
    <property type="molecule type" value="Transcribed_RNA"/>
</dbReference>
<dbReference type="AlphaFoldDB" id="A0A1Y1M0M2"/>
<protein>
    <submittedName>
        <fullName evidence="2">Uncharacterized protein</fullName>
    </submittedName>
</protein>
<evidence type="ECO:0000256" key="1">
    <source>
        <dbReference type="SAM" id="MobiDB-lite"/>
    </source>
</evidence>
<feature type="region of interest" description="Disordered" evidence="1">
    <location>
        <begin position="16"/>
        <end position="36"/>
    </location>
</feature>
<evidence type="ECO:0000313" key="4">
    <source>
        <dbReference type="Proteomes" id="UP000327044"/>
    </source>
</evidence>
<evidence type="ECO:0000313" key="3">
    <source>
        <dbReference type="EMBL" id="KAB0805720.1"/>
    </source>
</evidence>
<reference evidence="3 4" key="2">
    <citation type="journal article" date="2018" name="Elife">
        <title>Firefly genomes illuminate parallel origins of bioluminescence in beetles.</title>
        <authorList>
            <person name="Fallon T.R."/>
            <person name="Lower S.E."/>
            <person name="Chang C.H."/>
            <person name="Bessho-Uehara M."/>
            <person name="Martin G.J."/>
            <person name="Bewick A.J."/>
            <person name="Behringer M."/>
            <person name="Debat H.J."/>
            <person name="Wong I."/>
            <person name="Day J.C."/>
            <person name="Suvorov A."/>
            <person name="Silva C.J."/>
            <person name="Stanger-Hall K.F."/>
            <person name="Hall D.W."/>
            <person name="Schmitz R.J."/>
            <person name="Nelson D.R."/>
            <person name="Lewis S.M."/>
            <person name="Shigenobu S."/>
            <person name="Bybee S.M."/>
            <person name="Larracuente A.M."/>
            <person name="Oba Y."/>
            <person name="Weng J.K."/>
        </authorList>
    </citation>
    <scope>NUCLEOTIDE SEQUENCE [LARGE SCALE GENOMIC DNA]</scope>
    <source>
        <strain evidence="3">1611_PpyrPB1</strain>
        <tissue evidence="3">Whole body</tissue>
    </source>
</reference>
<gene>
    <name evidence="3" type="ORF">PPYR_02690</name>
</gene>
<name>A0A1Y1M0M2_PHOPY</name>